<dbReference type="KEGG" id="clk:CGC53_11015"/>
<feature type="domain" description="Peptidase M14" evidence="1">
    <location>
        <begin position="47"/>
        <end position="149"/>
    </location>
</feature>
<dbReference type="AlphaFoldDB" id="A0A250FFR8"/>
<evidence type="ECO:0000259" key="1">
    <source>
        <dbReference type="Pfam" id="PF00246"/>
    </source>
</evidence>
<dbReference type="SUPFAM" id="SSF53187">
    <property type="entry name" value="Zn-dependent exopeptidases"/>
    <property type="match status" value="1"/>
</dbReference>
<protein>
    <submittedName>
        <fullName evidence="2">Peptidase M14</fullName>
    </submittedName>
</protein>
<proteinExistence type="predicted"/>
<reference evidence="3" key="1">
    <citation type="submission" date="2017-06" db="EMBL/GenBank/DDBJ databases">
        <title>Capnocytophaga spp. assemblies.</title>
        <authorList>
            <person name="Gulvik C.A."/>
        </authorList>
    </citation>
    <scope>NUCLEOTIDE SEQUENCE [LARGE SCALE GENOMIC DNA]</scope>
    <source>
        <strain evidence="3">H6253</strain>
    </source>
</reference>
<keyword evidence="3" id="KW-1185">Reference proteome</keyword>
<dbReference type="EMBL" id="CP022384">
    <property type="protein sequence ID" value="ATA82836.1"/>
    <property type="molecule type" value="Genomic_DNA"/>
</dbReference>
<dbReference type="InterPro" id="IPR000834">
    <property type="entry name" value="Peptidase_M14"/>
</dbReference>
<evidence type="ECO:0000313" key="3">
    <source>
        <dbReference type="Proteomes" id="UP000217276"/>
    </source>
</evidence>
<accession>A0A250FFR8</accession>
<dbReference type="PROSITE" id="PS51257">
    <property type="entry name" value="PROKAR_LIPOPROTEIN"/>
    <property type="match status" value="1"/>
</dbReference>
<dbReference type="GO" id="GO:0006508">
    <property type="term" value="P:proteolysis"/>
    <property type="evidence" value="ECO:0007669"/>
    <property type="project" value="InterPro"/>
</dbReference>
<gene>
    <name evidence="2" type="ORF">CGC53_11015</name>
</gene>
<sequence length="452" mass="51925">MIKHIIYLLLGCVLVGCETPFFSSPKQFETPFEQKDGLKNSTYEEIIDYYKELSKEFTSISFKTIGQTDNGMPLHLVIYSADGEFNLNKYREERTIIFINNAIHGNETDGVNATTLLFRNLAQNEIKLSGNVIVVTIPVYNIGGMQEDRKESATYYDLDNDFIKADVENTLSLSKVLQEIQPDILIDNQVSRKEEYRYTVSYSPAEKEKVGTFLGGYIDDVLVPRLSDSLTQMNYISLTKDSIQQPFRRLLPAPELSKARHAVGYASLWNCIGIQLNTHIFKSYNERVVANYETMKTIVEIADADNAYIKQLKIKQAQENAALVAPKYYIVPQAWQKVIDRLKVHNVQMKEVVKDTLMKVDYYQIDDFKTVTTPFEGHYLHYDTQASIHNDSVRVYKGDYIVPTAQLAKRYLIEVLTPTEVDSFFNWNFFDSVLGKDVKYPILMTNDKLTIN</sequence>
<dbReference type="GO" id="GO:0008270">
    <property type="term" value="F:zinc ion binding"/>
    <property type="evidence" value="ECO:0007669"/>
    <property type="project" value="InterPro"/>
</dbReference>
<evidence type="ECO:0000313" key="2">
    <source>
        <dbReference type="EMBL" id="ATA82836.1"/>
    </source>
</evidence>
<dbReference type="RefSeq" id="WP_095914800.1">
    <property type="nucleotide sequence ID" value="NZ_CP022384.1"/>
</dbReference>
<dbReference type="Proteomes" id="UP000217276">
    <property type="component" value="Chromosome"/>
</dbReference>
<organism evidence="2 3">
    <name type="scientific">Capnocytophaga leadbetteri</name>
    <dbReference type="NCBI Taxonomy" id="327575"/>
    <lineage>
        <taxon>Bacteria</taxon>
        <taxon>Pseudomonadati</taxon>
        <taxon>Bacteroidota</taxon>
        <taxon>Flavobacteriia</taxon>
        <taxon>Flavobacteriales</taxon>
        <taxon>Flavobacteriaceae</taxon>
        <taxon>Capnocytophaga</taxon>
    </lineage>
</organism>
<dbReference type="Pfam" id="PF00246">
    <property type="entry name" value="Peptidase_M14"/>
    <property type="match status" value="1"/>
</dbReference>
<name>A0A250FFR8_9FLAO</name>
<dbReference type="GO" id="GO:0004181">
    <property type="term" value="F:metallocarboxypeptidase activity"/>
    <property type="evidence" value="ECO:0007669"/>
    <property type="project" value="InterPro"/>
</dbReference>
<dbReference type="Gene3D" id="3.40.630.10">
    <property type="entry name" value="Zn peptidases"/>
    <property type="match status" value="1"/>
</dbReference>